<dbReference type="Proteomes" id="UP001487740">
    <property type="component" value="Unassembled WGS sequence"/>
</dbReference>
<dbReference type="InterPro" id="IPR004279">
    <property type="entry name" value="Perilipin"/>
</dbReference>
<gene>
    <name evidence="4" type="ORF">O3P69_012873</name>
</gene>
<comment type="caution">
    <text evidence="4">The sequence shown here is derived from an EMBL/GenBank/DDBJ whole genome shotgun (WGS) entry which is preliminary data.</text>
</comment>
<proteinExistence type="inferred from homology"/>
<evidence type="ECO:0000313" key="4">
    <source>
        <dbReference type="EMBL" id="KAK8389954.1"/>
    </source>
</evidence>
<dbReference type="PANTHER" id="PTHR14024:SF49">
    <property type="entry name" value="LIPID STORAGE DROPLETS SURFACE-BINDING PROTEIN 1"/>
    <property type="match status" value="1"/>
</dbReference>
<evidence type="ECO:0000256" key="3">
    <source>
        <dbReference type="ARBA" id="ARBA00022677"/>
    </source>
</evidence>
<accession>A0AAW0TQJ3</accession>
<comment type="similarity">
    <text evidence="2">Belongs to the perilipin family.</text>
</comment>
<dbReference type="AlphaFoldDB" id="A0AAW0TQJ3"/>
<dbReference type="GO" id="GO:0005811">
    <property type="term" value="C:lipid droplet"/>
    <property type="evidence" value="ECO:0007669"/>
    <property type="project" value="UniProtKB-SubCell"/>
</dbReference>
<protein>
    <submittedName>
        <fullName evidence="4">Uncharacterized protein</fullName>
    </submittedName>
</protein>
<dbReference type="GO" id="GO:0005829">
    <property type="term" value="C:cytosol"/>
    <property type="evidence" value="ECO:0007669"/>
    <property type="project" value="TreeGrafter"/>
</dbReference>
<keyword evidence="3" id="KW-0551">Lipid droplet</keyword>
<evidence type="ECO:0000256" key="2">
    <source>
        <dbReference type="ARBA" id="ARBA00006311"/>
    </source>
</evidence>
<reference evidence="4 5" key="1">
    <citation type="submission" date="2023-03" db="EMBL/GenBank/DDBJ databases">
        <title>High-quality genome of Scylla paramamosain provides insights in environmental adaptation.</title>
        <authorList>
            <person name="Zhang L."/>
        </authorList>
    </citation>
    <scope>NUCLEOTIDE SEQUENCE [LARGE SCALE GENOMIC DNA]</scope>
    <source>
        <strain evidence="4">LZ_2023a</strain>
        <tissue evidence="4">Muscle</tissue>
    </source>
</reference>
<evidence type="ECO:0000313" key="5">
    <source>
        <dbReference type="Proteomes" id="UP001487740"/>
    </source>
</evidence>
<comment type="subcellular location">
    <subcellularLocation>
        <location evidence="1">Lipid droplet</location>
    </subcellularLocation>
</comment>
<sequence length="530" mass="57596">MALPALNQAIHTFYDTGKSNVVVGAALRAAERSVRVAATGALPLANPLVERVGGWAALDEWACRGLDRVEKAVPIISLPAEEIVHRTRKTVLATVAGDNVIVPTTLLEAVRSRANRLVDQLVEVPVMKQVTGLAETSLDAAERYLETLLPRGKGDRRQSLVPGEGVVSRTLLLSQRASHRLYRAAVRRMRPDLTYDPSATITLAMVVNYSRTSLLDQLSELARHPDPGERFSPVMGAVRWPVRRAADAAASLALAYDRLSARGFQLADQYLPRVTVSISRARASATDAAERVMLLLQQSGLMRRQALARLSQLMQEGTALVRERLGAVMPLLQTRLQAVMQQTTQLLVLLQKVAAESAVPFMQGRVDVLRRQMAEVTPALQAALMSLREAAADLAVTLRESLVVMAPVVRKRVEAFVDSLPLDPRTQVEVKEMVVKGAEEARVWGSAGLVALRMSPGIALYASKLTRRFLTNLLSDVLSSTPLDATTAATTTTATTASTSSPRPALVPVKVTMVMPRKGRKSPSREDKTK</sequence>
<dbReference type="PANTHER" id="PTHR14024">
    <property type="entry name" value="PERILIPIN"/>
    <property type="match status" value="1"/>
</dbReference>
<dbReference type="GO" id="GO:0019915">
    <property type="term" value="P:lipid storage"/>
    <property type="evidence" value="ECO:0007669"/>
    <property type="project" value="TreeGrafter"/>
</dbReference>
<dbReference type="Pfam" id="PF03036">
    <property type="entry name" value="Perilipin"/>
    <property type="match status" value="1"/>
</dbReference>
<evidence type="ECO:0000256" key="1">
    <source>
        <dbReference type="ARBA" id="ARBA00004502"/>
    </source>
</evidence>
<organism evidence="4 5">
    <name type="scientific">Scylla paramamosain</name>
    <name type="common">Mud crab</name>
    <dbReference type="NCBI Taxonomy" id="85552"/>
    <lineage>
        <taxon>Eukaryota</taxon>
        <taxon>Metazoa</taxon>
        <taxon>Ecdysozoa</taxon>
        <taxon>Arthropoda</taxon>
        <taxon>Crustacea</taxon>
        <taxon>Multicrustacea</taxon>
        <taxon>Malacostraca</taxon>
        <taxon>Eumalacostraca</taxon>
        <taxon>Eucarida</taxon>
        <taxon>Decapoda</taxon>
        <taxon>Pleocyemata</taxon>
        <taxon>Brachyura</taxon>
        <taxon>Eubrachyura</taxon>
        <taxon>Portunoidea</taxon>
        <taxon>Portunidae</taxon>
        <taxon>Portuninae</taxon>
        <taxon>Scylla</taxon>
    </lineage>
</organism>
<name>A0AAW0TQJ3_SCYPA</name>
<dbReference type="GO" id="GO:0010890">
    <property type="term" value="P:positive regulation of triglyceride storage"/>
    <property type="evidence" value="ECO:0007669"/>
    <property type="project" value="TreeGrafter"/>
</dbReference>
<dbReference type="EMBL" id="JARAKH010000026">
    <property type="protein sequence ID" value="KAK8389954.1"/>
    <property type="molecule type" value="Genomic_DNA"/>
</dbReference>
<keyword evidence="5" id="KW-1185">Reference proteome</keyword>